<proteinExistence type="predicted"/>
<evidence type="ECO:0000256" key="2">
    <source>
        <dbReference type="SAM" id="Phobius"/>
    </source>
</evidence>
<dbReference type="InterPro" id="IPR010699">
    <property type="entry name" value="DUF1275"/>
</dbReference>
<dbReference type="AlphaFoldDB" id="A0AA46W8T2"/>
<keyword evidence="2" id="KW-0472">Membrane</keyword>
<keyword evidence="2" id="KW-1133">Transmembrane helix</keyword>
<reference evidence="3" key="1">
    <citation type="submission" date="2022-10" db="EMBL/GenBank/DDBJ databases">
        <title>Complete genome sequence of Capnocytophaga ochracea KCOM 2812 isolated from actinomycosis lesion.</title>
        <authorList>
            <person name="Kook J.-K."/>
            <person name="Park S.-N."/>
            <person name="Lim Y.K."/>
        </authorList>
    </citation>
    <scope>NUCLEOTIDE SEQUENCE</scope>
    <source>
        <strain evidence="3">KCOM 28121</strain>
    </source>
</reference>
<evidence type="ECO:0000313" key="3">
    <source>
        <dbReference type="EMBL" id="UZD41596.1"/>
    </source>
</evidence>
<dbReference type="PANTHER" id="PTHR37314">
    <property type="entry name" value="SLR0142 PROTEIN"/>
    <property type="match status" value="1"/>
</dbReference>
<sequence>MFRHQGKKRTAKHNLQIAVVLSFVAGMVNVTGFLFVGKLTTNVTGHFAYFIYDVSVAEFWKGLIYFLYIFAFLIGSFTSGLLIENANYHRTQNKYLKPTLLECLALLSVVGLHAFSSNDIPADVTACILLFAMGLQNAFVTKISNSVVRTTHLTGLFTDLGIELAQRIYLNRNHYEQQHTHLRNTIRLRLFIIAFFFLGGFSAGYFYIERGFSIYTLLISVAILLLGLFYDGMRFFYFTNKRHYETYHKRRKRRRALRRQSRYRRKQASRRHSSGRQDGGHSA</sequence>
<dbReference type="EMBL" id="CP110230">
    <property type="protein sequence ID" value="UZD41596.1"/>
    <property type="molecule type" value="Genomic_DNA"/>
</dbReference>
<feature type="region of interest" description="Disordered" evidence="1">
    <location>
        <begin position="249"/>
        <end position="283"/>
    </location>
</feature>
<dbReference type="Proteomes" id="UP001163262">
    <property type="component" value="Chromosome"/>
</dbReference>
<feature type="compositionally biased region" description="Basic residues" evidence="1">
    <location>
        <begin position="249"/>
        <end position="274"/>
    </location>
</feature>
<gene>
    <name evidence="3" type="ORF">OL231_03375</name>
</gene>
<organism evidence="3 4">
    <name type="scientific">Capnocytophaga ochracea</name>
    <dbReference type="NCBI Taxonomy" id="1018"/>
    <lineage>
        <taxon>Bacteria</taxon>
        <taxon>Pseudomonadati</taxon>
        <taxon>Bacteroidota</taxon>
        <taxon>Flavobacteriia</taxon>
        <taxon>Flavobacteriales</taxon>
        <taxon>Flavobacteriaceae</taxon>
        <taxon>Capnocytophaga</taxon>
    </lineage>
</organism>
<protein>
    <submittedName>
        <fullName evidence="3">DUF1275 domain-containing protein</fullName>
    </submittedName>
</protein>
<accession>A0AA46W8T2</accession>
<feature type="transmembrane region" description="Helical" evidence="2">
    <location>
        <begin position="214"/>
        <end position="233"/>
    </location>
</feature>
<feature type="transmembrane region" description="Helical" evidence="2">
    <location>
        <begin position="63"/>
        <end position="83"/>
    </location>
</feature>
<dbReference type="PANTHER" id="PTHR37314:SF4">
    <property type="entry name" value="UPF0700 TRANSMEMBRANE PROTEIN YOAK"/>
    <property type="match status" value="1"/>
</dbReference>
<name>A0AA46W8T2_CAPOC</name>
<keyword evidence="2" id="KW-0812">Transmembrane</keyword>
<feature type="transmembrane region" description="Helical" evidence="2">
    <location>
        <begin position="15"/>
        <end position="36"/>
    </location>
</feature>
<feature type="transmembrane region" description="Helical" evidence="2">
    <location>
        <begin position="188"/>
        <end position="208"/>
    </location>
</feature>
<dbReference type="Pfam" id="PF06912">
    <property type="entry name" value="DUF1275"/>
    <property type="match status" value="1"/>
</dbReference>
<evidence type="ECO:0000256" key="1">
    <source>
        <dbReference type="SAM" id="MobiDB-lite"/>
    </source>
</evidence>
<dbReference type="RefSeq" id="WP_053580336.1">
    <property type="nucleotide sequence ID" value="NZ_CAJPNJ010000028.1"/>
</dbReference>
<evidence type="ECO:0000313" key="4">
    <source>
        <dbReference type="Proteomes" id="UP001163262"/>
    </source>
</evidence>